<feature type="transmembrane region" description="Helical" evidence="9">
    <location>
        <begin position="411"/>
        <end position="430"/>
    </location>
</feature>
<dbReference type="Gene3D" id="1.20.1720.10">
    <property type="entry name" value="Multidrug resistance protein D"/>
    <property type="match status" value="1"/>
</dbReference>
<evidence type="ECO:0000256" key="5">
    <source>
        <dbReference type="ARBA" id="ARBA00022692"/>
    </source>
</evidence>
<dbReference type="Pfam" id="PF07690">
    <property type="entry name" value="MFS_1"/>
    <property type="match status" value="1"/>
</dbReference>
<dbReference type="GO" id="GO:0022857">
    <property type="term" value="F:transmembrane transporter activity"/>
    <property type="evidence" value="ECO:0007669"/>
    <property type="project" value="InterPro"/>
</dbReference>
<feature type="transmembrane region" description="Helical" evidence="9">
    <location>
        <begin position="337"/>
        <end position="358"/>
    </location>
</feature>
<feature type="transmembrane region" description="Helical" evidence="9">
    <location>
        <begin position="436"/>
        <end position="455"/>
    </location>
</feature>
<feature type="transmembrane region" description="Helical" evidence="9">
    <location>
        <begin position="173"/>
        <end position="194"/>
    </location>
</feature>
<gene>
    <name evidence="11" type="ORF">D3C57_119205</name>
</gene>
<dbReference type="InterPro" id="IPR011701">
    <property type="entry name" value="MFS"/>
</dbReference>
<name>A0A0A0NJU8_STRRN</name>
<dbReference type="eggNOG" id="COG0477">
    <property type="taxonomic scope" value="Bacteria"/>
</dbReference>
<feature type="transmembrane region" description="Helical" evidence="9">
    <location>
        <begin position="92"/>
        <end position="112"/>
    </location>
</feature>
<organism evidence="11 12">
    <name type="scientific">Streptomyces rapamycinicus (strain ATCC 29253 / DSM 41530 / NRRL 5491 / AYB-994)</name>
    <name type="common">Streptomyces hygroscopicus (strain ATCC 29253)</name>
    <dbReference type="NCBI Taxonomy" id="1343740"/>
    <lineage>
        <taxon>Bacteria</taxon>
        <taxon>Bacillati</taxon>
        <taxon>Actinomycetota</taxon>
        <taxon>Actinomycetes</taxon>
        <taxon>Kitasatosporales</taxon>
        <taxon>Streptomycetaceae</taxon>
        <taxon>Streptomyces</taxon>
        <taxon>Streptomyces violaceusniger group</taxon>
    </lineage>
</organism>
<evidence type="ECO:0000259" key="10">
    <source>
        <dbReference type="PROSITE" id="PS50850"/>
    </source>
</evidence>
<dbReference type="PANTHER" id="PTHR42718">
    <property type="entry name" value="MAJOR FACILITATOR SUPERFAMILY MULTIDRUG TRANSPORTER MFSC"/>
    <property type="match status" value="1"/>
</dbReference>
<feature type="transmembrane region" description="Helical" evidence="9">
    <location>
        <begin position="61"/>
        <end position="80"/>
    </location>
</feature>
<keyword evidence="5 9" id="KW-0812">Transmembrane</keyword>
<dbReference type="HOGENOM" id="CLU_000960_28_2_11"/>
<dbReference type="STRING" id="1343740.M271_24395"/>
<comment type="subcellular location">
    <subcellularLocation>
        <location evidence="1">Cell membrane</location>
        <topology evidence="1">Multi-pass membrane protein</topology>
    </subcellularLocation>
</comment>
<dbReference type="NCBIfam" id="TIGR00711">
    <property type="entry name" value="efflux_EmrB"/>
    <property type="match status" value="1"/>
</dbReference>
<dbReference type="InterPro" id="IPR020846">
    <property type="entry name" value="MFS_dom"/>
</dbReference>
<feature type="transmembrane region" description="Helical" evidence="9">
    <location>
        <begin position="364"/>
        <end position="390"/>
    </location>
</feature>
<proteinExistence type="inferred from homology"/>
<evidence type="ECO:0000256" key="6">
    <source>
        <dbReference type="ARBA" id="ARBA00022989"/>
    </source>
</evidence>
<evidence type="ECO:0000256" key="4">
    <source>
        <dbReference type="ARBA" id="ARBA00022475"/>
    </source>
</evidence>
<dbReference type="CDD" id="cd17321">
    <property type="entry name" value="MFS_MMR_MDR_like"/>
    <property type="match status" value="1"/>
</dbReference>
<keyword evidence="3" id="KW-0813">Transport</keyword>
<accession>A0A0A0NJU8</accession>
<feature type="transmembrane region" description="Helical" evidence="9">
    <location>
        <begin position="21"/>
        <end position="41"/>
    </location>
</feature>
<dbReference type="RefSeq" id="WP_020869818.1">
    <property type="nucleotide sequence ID" value="NC_022785.1"/>
</dbReference>
<dbReference type="Proteomes" id="UP000281594">
    <property type="component" value="Unassembled WGS sequence"/>
</dbReference>
<evidence type="ECO:0000313" key="12">
    <source>
        <dbReference type="Proteomes" id="UP000281594"/>
    </source>
</evidence>
<dbReference type="EMBL" id="QYCY01000001">
    <property type="protein sequence ID" value="RLV80544.1"/>
    <property type="molecule type" value="Genomic_DNA"/>
</dbReference>
<reference evidence="11 12" key="1">
    <citation type="journal article" date="2018" name="J. Biol. Chem.">
        <title>Discovery of the actinoplanic acid pathway in Streptomyces rapamycinicus reveals a genetically conserved synergism with rapamycin.</title>
        <authorList>
            <person name="Mrak P."/>
            <person name="Krastel P."/>
            <person name="Pivk Lukancic P."/>
            <person name="Tao J."/>
            <person name="Pistorius D."/>
            <person name="Moore C.M."/>
        </authorList>
    </citation>
    <scope>NUCLEOTIDE SEQUENCE [LARGE SCALE GENOMIC DNA]</scope>
    <source>
        <strain evidence="11 12">NRRL 5491</strain>
    </source>
</reference>
<keyword evidence="6 9" id="KW-1133">Transmembrane helix</keyword>
<keyword evidence="8" id="KW-0046">Antibiotic resistance</keyword>
<feature type="domain" description="Major facilitator superfamily (MFS) profile" evidence="10">
    <location>
        <begin position="23"/>
        <end position="459"/>
    </location>
</feature>
<feature type="transmembrane region" description="Helical" evidence="9">
    <location>
        <begin position="275"/>
        <end position="299"/>
    </location>
</feature>
<dbReference type="KEGG" id="src:M271_24395"/>
<keyword evidence="4" id="KW-1003">Cell membrane</keyword>
<evidence type="ECO:0000256" key="3">
    <source>
        <dbReference type="ARBA" id="ARBA00022448"/>
    </source>
</evidence>
<comment type="similarity">
    <text evidence="2">Belongs to the major facilitator superfamily. EmrB family.</text>
</comment>
<evidence type="ECO:0000256" key="2">
    <source>
        <dbReference type="ARBA" id="ARBA00008537"/>
    </source>
</evidence>
<evidence type="ECO:0000313" key="11">
    <source>
        <dbReference type="EMBL" id="RLV80544.1"/>
    </source>
</evidence>
<dbReference type="PROSITE" id="PS50850">
    <property type="entry name" value="MFS"/>
    <property type="match status" value="1"/>
</dbReference>
<evidence type="ECO:0000256" key="8">
    <source>
        <dbReference type="ARBA" id="ARBA00023251"/>
    </source>
</evidence>
<dbReference type="PANTHER" id="PTHR42718:SF9">
    <property type="entry name" value="MAJOR FACILITATOR SUPERFAMILY MULTIDRUG TRANSPORTER MFSC"/>
    <property type="match status" value="1"/>
</dbReference>
<dbReference type="SUPFAM" id="SSF103473">
    <property type="entry name" value="MFS general substrate transporter"/>
    <property type="match status" value="1"/>
</dbReference>
<dbReference type="GO" id="GO:0005886">
    <property type="term" value="C:plasma membrane"/>
    <property type="evidence" value="ECO:0007669"/>
    <property type="project" value="UniProtKB-SubCell"/>
</dbReference>
<evidence type="ECO:0000256" key="7">
    <source>
        <dbReference type="ARBA" id="ARBA00023136"/>
    </source>
</evidence>
<evidence type="ECO:0000256" key="1">
    <source>
        <dbReference type="ARBA" id="ARBA00004651"/>
    </source>
</evidence>
<evidence type="ECO:0000256" key="9">
    <source>
        <dbReference type="SAM" id="Phobius"/>
    </source>
</evidence>
<dbReference type="InterPro" id="IPR004638">
    <property type="entry name" value="EmrB-like"/>
</dbReference>
<feature type="transmembrane region" description="Helical" evidence="9">
    <location>
        <begin position="206"/>
        <end position="226"/>
    </location>
</feature>
<dbReference type="Gene3D" id="1.20.1250.20">
    <property type="entry name" value="MFS general substrate transporter like domains"/>
    <property type="match status" value="1"/>
</dbReference>
<dbReference type="GO" id="GO:0046677">
    <property type="term" value="P:response to antibiotic"/>
    <property type="evidence" value="ECO:0007669"/>
    <property type="project" value="UniProtKB-KW"/>
</dbReference>
<keyword evidence="7 9" id="KW-0472">Membrane</keyword>
<sequence>MPTTTQRPVVPAVRDRGRHPVAALAACVVGFFVITLDATIVNVALPTIRDELGGGMSGLQWVVDGYTLMFAALLLSAGALSDRIGARRAYGIGVAVFVGASAACGLAPGLGVLVAARFLQGAGAAVVMPTTLALIREAYDDPGRRARAVAVWAMGGATAAMTGPLVGGVLTGLSWRLIFFINVPVGVAALVLLARIQPSPHRRVPFDWAGQVGAVAAMGGLTYGVIEAGADGFTARRVIVALAVAAIGLAGFLVIEARSAHPMVPLEMFRNRTMVIAATVGFTFMIGFYGVPFLFSLYFQQLRGLSSMATGVAFLPMMACSALLTPVSTRFARWVGLRASITGGLLLMAAGMIVLTVLPATAPVWAVSALMIPVGLGGPLIMPPLAAHLLDHVPGHRAGVASGILNTARQIGGALAVAVFGALLTDHAGFLHGLRTSLVITVVILLATTAATRLLPLHRPSDAGSVTRFR</sequence>
<comment type="caution">
    <text evidence="11">The sequence shown here is derived from an EMBL/GenBank/DDBJ whole genome shotgun (WGS) entry which is preliminary data.</text>
</comment>
<feature type="transmembrane region" description="Helical" evidence="9">
    <location>
        <begin position="148"/>
        <end position="167"/>
    </location>
</feature>
<feature type="transmembrane region" description="Helical" evidence="9">
    <location>
        <begin position="305"/>
        <end position="325"/>
    </location>
</feature>
<feature type="transmembrane region" description="Helical" evidence="9">
    <location>
        <begin position="238"/>
        <end position="255"/>
    </location>
</feature>
<protein>
    <submittedName>
        <fullName evidence="11">MFS transporter</fullName>
    </submittedName>
</protein>
<dbReference type="InterPro" id="IPR036259">
    <property type="entry name" value="MFS_trans_sf"/>
</dbReference>
<dbReference type="AlphaFoldDB" id="A0A0A0NJU8"/>